<sequence length="132" mass="15276">MLADTPRTPDELEPSFGSCFGYARRSLIPKAGFREGFTALRRAVLTRLTTFTDFDIVDIIVAEMEDVILDGMPTRRQMPYAHWITHMLYQLGEDDAAFRTLYHVTDTRFLDYRPAMRDDQRRGGRAARAVRE</sequence>
<keyword evidence="2" id="KW-1185">Reference proteome</keyword>
<protein>
    <submittedName>
        <fullName evidence="1">Uncharacterized protein</fullName>
    </submittedName>
</protein>
<evidence type="ECO:0000313" key="1">
    <source>
        <dbReference type="EMBL" id="WVZ76680.1"/>
    </source>
</evidence>
<name>A0AAQ3TNK1_PASNO</name>
<proteinExistence type="predicted"/>
<evidence type="ECO:0000313" key="2">
    <source>
        <dbReference type="Proteomes" id="UP001341281"/>
    </source>
</evidence>
<reference evidence="1 2" key="1">
    <citation type="submission" date="2024-02" db="EMBL/GenBank/DDBJ databases">
        <title>High-quality chromosome-scale genome assembly of Pensacola bahiagrass (Paspalum notatum Flugge var. saurae).</title>
        <authorList>
            <person name="Vega J.M."/>
            <person name="Podio M."/>
            <person name="Orjuela J."/>
            <person name="Siena L.A."/>
            <person name="Pessino S.C."/>
            <person name="Combes M.C."/>
            <person name="Mariac C."/>
            <person name="Albertini E."/>
            <person name="Pupilli F."/>
            <person name="Ortiz J.P.A."/>
            <person name="Leblanc O."/>
        </authorList>
    </citation>
    <scope>NUCLEOTIDE SEQUENCE [LARGE SCALE GENOMIC DNA]</scope>
    <source>
        <strain evidence="1">R1</strain>
        <tissue evidence="1">Leaf</tissue>
    </source>
</reference>
<dbReference type="EMBL" id="CP144749">
    <property type="protein sequence ID" value="WVZ76680.1"/>
    <property type="molecule type" value="Genomic_DNA"/>
</dbReference>
<organism evidence="1 2">
    <name type="scientific">Paspalum notatum var. saurae</name>
    <dbReference type="NCBI Taxonomy" id="547442"/>
    <lineage>
        <taxon>Eukaryota</taxon>
        <taxon>Viridiplantae</taxon>
        <taxon>Streptophyta</taxon>
        <taxon>Embryophyta</taxon>
        <taxon>Tracheophyta</taxon>
        <taxon>Spermatophyta</taxon>
        <taxon>Magnoliopsida</taxon>
        <taxon>Liliopsida</taxon>
        <taxon>Poales</taxon>
        <taxon>Poaceae</taxon>
        <taxon>PACMAD clade</taxon>
        <taxon>Panicoideae</taxon>
        <taxon>Andropogonodae</taxon>
        <taxon>Paspaleae</taxon>
        <taxon>Paspalinae</taxon>
        <taxon>Paspalum</taxon>
    </lineage>
</organism>
<gene>
    <name evidence="1" type="ORF">U9M48_024633</name>
</gene>
<dbReference type="AlphaFoldDB" id="A0AAQ3TNK1"/>
<dbReference type="Proteomes" id="UP001341281">
    <property type="component" value="Chromosome 05"/>
</dbReference>
<accession>A0AAQ3TNK1</accession>